<sequence>MPGHAEHTFGHRLLERSAAAVADALGMTVTDVETALAYWADYRDEIDELISREHAAQDEALAMWERRRTLDAL</sequence>
<proteinExistence type="predicted"/>
<protein>
    <submittedName>
        <fullName evidence="1">Uncharacterized protein</fullName>
    </submittedName>
</protein>
<evidence type="ECO:0000313" key="2">
    <source>
        <dbReference type="Proteomes" id="UP000294739"/>
    </source>
</evidence>
<evidence type="ECO:0000313" key="1">
    <source>
        <dbReference type="EMBL" id="TDE00597.1"/>
    </source>
</evidence>
<dbReference type="AlphaFoldDB" id="A0A4R5CMR2"/>
<reference evidence="1 2" key="1">
    <citation type="submission" date="2019-03" db="EMBL/GenBank/DDBJ databases">
        <title>Draft genome sequences of novel Actinobacteria.</title>
        <authorList>
            <person name="Sahin N."/>
            <person name="Ay H."/>
            <person name="Saygin H."/>
        </authorList>
    </citation>
    <scope>NUCLEOTIDE SEQUENCE [LARGE SCALE GENOMIC DNA]</scope>
    <source>
        <strain evidence="1 2">5K138</strain>
    </source>
</reference>
<dbReference type="EMBL" id="SMKZ01000048">
    <property type="protein sequence ID" value="TDE00597.1"/>
    <property type="molecule type" value="Genomic_DNA"/>
</dbReference>
<dbReference type="InParanoid" id="A0A4R5CMR2"/>
<dbReference type="Proteomes" id="UP000294739">
    <property type="component" value="Unassembled WGS sequence"/>
</dbReference>
<organism evidence="1 2">
    <name type="scientific">Jiangella asiatica</name>
    <dbReference type="NCBI Taxonomy" id="2530372"/>
    <lineage>
        <taxon>Bacteria</taxon>
        <taxon>Bacillati</taxon>
        <taxon>Actinomycetota</taxon>
        <taxon>Actinomycetes</taxon>
        <taxon>Jiangellales</taxon>
        <taxon>Jiangellaceae</taxon>
        <taxon>Jiangella</taxon>
    </lineage>
</organism>
<dbReference type="RefSeq" id="WP_131899733.1">
    <property type="nucleotide sequence ID" value="NZ_SMKZ01000048.1"/>
</dbReference>
<dbReference type="OrthoDB" id="4552565at2"/>
<keyword evidence="2" id="KW-1185">Reference proteome</keyword>
<comment type="caution">
    <text evidence="1">The sequence shown here is derived from an EMBL/GenBank/DDBJ whole genome shotgun (WGS) entry which is preliminary data.</text>
</comment>
<accession>A0A4R5CMR2</accession>
<gene>
    <name evidence="1" type="ORF">E1269_25120</name>
</gene>
<name>A0A4R5CMR2_9ACTN</name>